<proteinExistence type="predicted"/>
<dbReference type="SUPFAM" id="SSF52980">
    <property type="entry name" value="Restriction endonuclease-like"/>
    <property type="match status" value="1"/>
</dbReference>
<dbReference type="InterPro" id="IPR051703">
    <property type="entry name" value="NF-kappa-B_Signaling_Reg"/>
</dbReference>
<accession>A0A1X7VR50</accession>
<evidence type="ECO:0000313" key="2">
    <source>
        <dbReference type="EnsemblMetazoa" id="Aqu2.1.42831_001"/>
    </source>
</evidence>
<name>A0A1X7VR50_AMPQE</name>
<organism evidence="2">
    <name type="scientific">Amphimedon queenslandica</name>
    <name type="common">Sponge</name>
    <dbReference type="NCBI Taxonomy" id="400682"/>
    <lineage>
        <taxon>Eukaryota</taxon>
        <taxon>Metazoa</taxon>
        <taxon>Porifera</taxon>
        <taxon>Demospongiae</taxon>
        <taxon>Heteroscleromorpha</taxon>
        <taxon>Haplosclerida</taxon>
        <taxon>Niphatidae</taxon>
        <taxon>Amphimedon</taxon>
    </lineage>
</organism>
<dbReference type="PANTHER" id="PTHR46609:SF8">
    <property type="entry name" value="YQAJ VIRAL RECOMBINASE DOMAIN-CONTAINING PROTEIN"/>
    <property type="match status" value="1"/>
</dbReference>
<dbReference type="Pfam" id="PF09588">
    <property type="entry name" value="YqaJ"/>
    <property type="match status" value="1"/>
</dbReference>
<dbReference type="PANTHER" id="PTHR46609">
    <property type="entry name" value="EXONUCLEASE, PHAGE-TYPE/RECB, C-TERMINAL DOMAIN-CONTAINING PROTEIN"/>
    <property type="match status" value="1"/>
</dbReference>
<feature type="domain" description="YqaJ viral recombinase" evidence="1">
    <location>
        <begin position="97"/>
        <end position="182"/>
    </location>
</feature>
<sequence>MGRCAGAGLRSNIGGDWGLKVWEKVTGTKPNPVFDSVSKTRVTDDRIEDIERDTRGQFRSNTVWLAERKLKVTSSVIGEVRRIDEIPNIRHLEEIKPQGLVISSSHPWLTPSPDCLLYDPESDDHHGLVEFKNPYNCRNENLGDASHFKDCCLIADSLGLLRLKIKHNYYYQIQAAMFRTGRKWCGFVVRRNVDIHIERVEWNEQLWQGILLKLRDFYFTGLLPELAQPLYPSCGSIRELSDWLYDKDLMFQEFVLL</sequence>
<dbReference type="GO" id="GO:0006281">
    <property type="term" value="P:DNA repair"/>
    <property type="evidence" value="ECO:0007669"/>
    <property type="project" value="UniProtKB-ARBA"/>
</dbReference>
<dbReference type="InterPro" id="IPR011335">
    <property type="entry name" value="Restrct_endonuc-II-like"/>
</dbReference>
<dbReference type="EnsemblMetazoa" id="Aqu2.1.42831_001">
    <property type="protein sequence ID" value="Aqu2.1.42831_001"/>
    <property type="gene ID" value="Aqu2.1.42831"/>
</dbReference>
<dbReference type="InParanoid" id="A0A1X7VR50"/>
<dbReference type="AlphaFoldDB" id="A0A1X7VR50"/>
<protein>
    <recommendedName>
        <fullName evidence="1">YqaJ viral recombinase domain-containing protein</fullName>
    </recommendedName>
</protein>
<dbReference type="CDD" id="cd22343">
    <property type="entry name" value="PDDEXK_lambda_exonuclease-like"/>
    <property type="match status" value="1"/>
</dbReference>
<dbReference type="InterPro" id="IPR019080">
    <property type="entry name" value="YqaJ_viral_recombinase"/>
</dbReference>
<reference evidence="2" key="1">
    <citation type="submission" date="2017-05" db="UniProtKB">
        <authorList>
            <consortium name="EnsemblMetazoa"/>
        </authorList>
    </citation>
    <scope>IDENTIFICATION</scope>
</reference>
<dbReference type="Gene3D" id="3.90.320.10">
    <property type="match status" value="1"/>
</dbReference>
<dbReference type="InterPro" id="IPR011604">
    <property type="entry name" value="PDDEXK-like_dom_sf"/>
</dbReference>
<evidence type="ECO:0000259" key="1">
    <source>
        <dbReference type="Pfam" id="PF09588"/>
    </source>
</evidence>
<dbReference type="STRING" id="400682.A0A1X7VR50"/>